<evidence type="ECO:0000256" key="2">
    <source>
        <dbReference type="ARBA" id="ARBA00023015"/>
    </source>
</evidence>
<dbReference type="SUPFAM" id="SSF46785">
    <property type="entry name" value="Winged helix' DNA-binding domain"/>
    <property type="match status" value="1"/>
</dbReference>
<dbReference type="PANTHER" id="PTHR30346">
    <property type="entry name" value="TRANSCRIPTIONAL DUAL REGULATOR HCAR-RELATED"/>
    <property type="match status" value="1"/>
</dbReference>
<evidence type="ECO:0000259" key="5">
    <source>
        <dbReference type="PROSITE" id="PS50931"/>
    </source>
</evidence>
<dbReference type="Pfam" id="PF00126">
    <property type="entry name" value="HTH_1"/>
    <property type="match status" value="1"/>
</dbReference>
<dbReference type="InterPro" id="IPR005119">
    <property type="entry name" value="LysR_subst-bd"/>
</dbReference>
<dbReference type="Pfam" id="PF03466">
    <property type="entry name" value="LysR_substrate"/>
    <property type="match status" value="1"/>
</dbReference>
<dbReference type="Proteomes" id="UP001500630">
    <property type="component" value="Unassembled WGS sequence"/>
</dbReference>
<dbReference type="CDD" id="cd08423">
    <property type="entry name" value="PBP2_LTTR_like_6"/>
    <property type="match status" value="1"/>
</dbReference>
<comment type="caution">
    <text evidence="6">The sequence shown here is derived from an EMBL/GenBank/DDBJ whole genome shotgun (WGS) entry which is preliminary data.</text>
</comment>
<protein>
    <submittedName>
        <fullName evidence="6">LysR family transcriptional regulator</fullName>
    </submittedName>
</protein>
<name>A0ABP7A4V5_9ACTN</name>
<evidence type="ECO:0000256" key="4">
    <source>
        <dbReference type="ARBA" id="ARBA00023163"/>
    </source>
</evidence>
<dbReference type="SUPFAM" id="SSF53850">
    <property type="entry name" value="Periplasmic binding protein-like II"/>
    <property type="match status" value="1"/>
</dbReference>
<keyword evidence="3" id="KW-0238">DNA-binding</keyword>
<keyword evidence="7" id="KW-1185">Reference proteome</keyword>
<organism evidence="6 7">
    <name type="scientific">Nonomuraea rosea</name>
    <dbReference type="NCBI Taxonomy" id="638574"/>
    <lineage>
        <taxon>Bacteria</taxon>
        <taxon>Bacillati</taxon>
        <taxon>Actinomycetota</taxon>
        <taxon>Actinomycetes</taxon>
        <taxon>Streptosporangiales</taxon>
        <taxon>Streptosporangiaceae</taxon>
        <taxon>Nonomuraea</taxon>
    </lineage>
</organism>
<feature type="domain" description="HTH lysR-type" evidence="5">
    <location>
        <begin position="11"/>
        <end position="63"/>
    </location>
</feature>
<evidence type="ECO:0000313" key="6">
    <source>
        <dbReference type="EMBL" id="GAA3624918.1"/>
    </source>
</evidence>
<dbReference type="Gene3D" id="3.40.190.10">
    <property type="entry name" value="Periplasmic binding protein-like II"/>
    <property type="match status" value="2"/>
</dbReference>
<dbReference type="PROSITE" id="PS50931">
    <property type="entry name" value="HTH_LYSR"/>
    <property type="match status" value="1"/>
</dbReference>
<accession>A0ABP7A4V5</accession>
<dbReference type="PANTHER" id="PTHR30346:SF29">
    <property type="entry name" value="LYSR SUBSTRATE-BINDING"/>
    <property type="match status" value="1"/>
</dbReference>
<reference evidence="7" key="1">
    <citation type="journal article" date="2019" name="Int. J. Syst. Evol. Microbiol.">
        <title>The Global Catalogue of Microorganisms (GCM) 10K type strain sequencing project: providing services to taxonomists for standard genome sequencing and annotation.</title>
        <authorList>
            <consortium name="The Broad Institute Genomics Platform"/>
            <consortium name="The Broad Institute Genome Sequencing Center for Infectious Disease"/>
            <person name="Wu L."/>
            <person name="Ma J."/>
        </authorList>
    </citation>
    <scope>NUCLEOTIDE SEQUENCE [LARGE SCALE GENOMIC DNA]</scope>
    <source>
        <strain evidence="7">JCM 17326</strain>
    </source>
</reference>
<keyword evidence="2" id="KW-0805">Transcription regulation</keyword>
<dbReference type="Gene3D" id="1.10.10.10">
    <property type="entry name" value="Winged helix-like DNA-binding domain superfamily/Winged helix DNA-binding domain"/>
    <property type="match status" value="1"/>
</dbReference>
<sequence>MLSTWSATCRLRVLRELRDRGTIAATAGVLHLTPFAVSQQLATLSREVGVRLLVRQGRGVRLTPEAGLLLEHAAVLQARLERARAELTDLAAGELGHLRIGAFGSAIVNLVAPSLRRLHEERPRLTVSVRESDPPNCFTLLDASNLDLVITVDYRGGPTRVDVRYHRIDLLSDPYDVAMPIRHRRAGAEKIELSDLATEPWILGAESGPCGEIAFAACNAAGFNPDIRHRVNDWNAVLALVAGTGGVALIPRLAATNVPDGVILCEVARTAPARRIYAAVRAGAEHGVSIASMLTCLRDTAAQKII</sequence>
<gene>
    <name evidence="6" type="ORF">GCM10022419_133110</name>
</gene>
<evidence type="ECO:0000256" key="1">
    <source>
        <dbReference type="ARBA" id="ARBA00009437"/>
    </source>
</evidence>
<evidence type="ECO:0000313" key="7">
    <source>
        <dbReference type="Proteomes" id="UP001500630"/>
    </source>
</evidence>
<proteinExistence type="inferred from homology"/>
<dbReference type="InterPro" id="IPR036388">
    <property type="entry name" value="WH-like_DNA-bd_sf"/>
</dbReference>
<keyword evidence="4" id="KW-0804">Transcription</keyword>
<dbReference type="EMBL" id="BAABDQ010000076">
    <property type="protein sequence ID" value="GAA3624918.1"/>
    <property type="molecule type" value="Genomic_DNA"/>
</dbReference>
<dbReference type="InterPro" id="IPR036390">
    <property type="entry name" value="WH_DNA-bd_sf"/>
</dbReference>
<comment type="similarity">
    <text evidence="1">Belongs to the LysR transcriptional regulatory family.</text>
</comment>
<evidence type="ECO:0000256" key="3">
    <source>
        <dbReference type="ARBA" id="ARBA00023125"/>
    </source>
</evidence>
<dbReference type="InterPro" id="IPR000847">
    <property type="entry name" value="LysR_HTH_N"/>
</dbReference>